<evidence type="ECO:0000256" key="1">
    <source>
        <dbReference type="ARBA" id="ARBA00001974"/>
    </source>
</evidence>
<evidence type="ECO:0000256" key="6">
    <source>
        <dbReference type="ARBA" id="ARBA00023002"/>
    </source>
</evidence>
<evidence type="ECO:0000313" key="15">
    <source>
        <dbReference type="Proteomes" id="UP000504632"/>
    </source>
</evidence>
<evidence type="ECO:0000256" key="10">
    <source>
        <dbReference type="ARBA" id="ARBA00046214"/>
    </source>
</evidence>
<dbReference type="PANTHER" id="PTHR11530:SF11">
    <property type="entry name" value="D-ASPARTATE OXIDASE"/>
    <property type="match status" value="1"/>
</dbReference>
<comment type="cofactor">
    <cofactor evidence="1 13">
        <name>FAD</name>
        <dbReference type="ChEBI" id="CHEBI:57692"/>
    </cofactor>
</comment>
<feature type="binding site" evidence="13">
    <location>
        <position position="223"/>
    </location>
    <ligand>
        <name>D-dopa</name>
        <dbReference type="ChEBI" id="CHEBI:149689"/>
    </ligand>
</feature>
<comment type="catalytic activity">
    <reaction evidence="11">
        <text>D-aspartate + O2 + H2O = oxaloacetate + H2O2 + NH4(+)</text>
        <dbReference type="Rhea" id="RHEA:12512"/>
        <dbReference type="ChEBI" id="CHEBI:15377"/>
        <dbReference type="ChEBI" id="CHEBI:15379"/>
        <dbReference type="ChEBI" id="CHEBI:16240"/>
        <dbReference type="ChEBI" id="CHEBI:16452"/>
        <dbReference type="ChEBI" id="CHEBI:28938"/>
        <dbReference type="ChEBI" id="CHEBI:29990"/>
        <dbReference type="EC" id="1.4.3.1"/>
    </reaction>
    <physiologicalReaction direction="left-to-right" evidence="11">
        <dbReference type="Rhea" id="RHEA:12513"/>
    </physiologicalReaction>
</comment>
<evidence type="ECO:0000256" key="13">
    <source>
        <dbReference type="PIRSR" id="PIRSR000189-1"/>
    </source>
</evidence>
<dbReference type="OrthoDB" id="2015447at2759"/>
<keyword evidence="6" id="KW-0560">Oxidoreductase</keyword>
<dbReference type="Gene3D" id="3.40.50.720">
    <property type="entry name" value="NAD(P)-binding Rossmann-like Domain"/>
    <property type="match status" value="1"/>
</dbReference>
<dbReference type="GO" id="GO:0006533">
    <property type="term" value="P:L-aspartate catabolic process"/>
    <property type="evidence" value="ECO:0007669"/>
    <property type="project" value="TreeGrafter"/>
</dbReference>
<keyword evidence="4" id="KW-0285">Flavoprotein</keyword>
<evidence type="ECO:0000256" key="7">
    <source>
        <dbReference type="ARBA" id="ARBA00023140"/>
    </source>
</evidence>
<reference evidence="16" key="1">
    <citation type="submission" date="2025-08" db="UniProtKB">
        <authorList>
            <consortium name="RefSeq"/>
        </authorList>
    </citation>
    <scope>IDENTIFICATION</scope>
</reference>
<feature type="binding site" evidence="13">
    <location>
        <begin position="307"/>
        <end position="312"/>
    </location>
    <ligand>
        <name>FAD</name>
        <dbReference type="ChEBI" id="CHEBI:57692"/>
    </ligand>
</feature>
<evidence type="ECO:0000256" key="2">
    <source>
        <dbReference type="ARBA" id="ARBA00004253"/>
    </source>
</evidence>
<dbReference type="InterPro" id="IPR006076">
    <property type="entry name" value="FAD-dep_OxRdtase"/>
</dbReference>
<evidence type="ECO:0000256" key="4">
    <source>
        <dbReference type="ARBA" id="ARBA00022630"/>
    </source>
</evidence>
<evidence type="ECO:0000256" key="12">
    <source>
        <dbReference type="ARBA" id="ARBA00049882"/>
    </source>
</evidence>
<organism evidence="15 16">
    <name type="scientific">Chanos chanos</name>
    <name type="common">Milkfish</name>
    <name type="synonym">Mugil chanos</name>
    <dbReference type="NCBI Taxonomy" id="29144"/>
    <lineage>
        <taxon>Eukaryota</taxon>
        <taxon>Metazoa</taxon>
        <taxon>Chordata</taxon>
        <taxon>Craniata</taxon>
        <taxon>Vertebrata</taxon>
        <taxon>Euteleostomi</taxon>
        <taxon>Actinopterygii</taxon>
        <taxon>Neopterygii</taxon>
        <taxon>Teleostei</taxon>
        <taxon>Ostariophysi</taxon>
        <taxon>Gonorynchiformes</taxon>
        <taxon>Chanidae</taxon>
        <taxon>Chanos</taxon>
    </lineage>
</organism>
<sequence>MKNVKVAVVGAGVVGLSTAVCIAEVLPYCSVTIIADKFSPDTTSDGAAGILFASEFPDIPLERQQHWFKDTFDHLYTIAVSSQASEAGVLLSSGYQIFKEIPSDKTPFWSKYVLGFRPMTDREMKRFPDHKFGQAFTTIKCECSSYLPWLEKRLRKAGGQIIRETVKDFQQLGRSYDVIVNCSGLGSRSLVGDAEVYPVRGQVLKVHAPWLKNFIRDGDGKTYIYPGSSYVTAGGTRQADDWCLEVNKMDSEGILERCSRLEPSLHGGQILGEWVGLRPGRKNPRVEREWMQVKGRQVLLVHNYGHGGWGITLSWGTALDALGLVRQSLHERPPKARL</sequence>
<evidence type="ECO:0000256" key="3">
    <source>
        <dbReference type="ARBA" id="ARBA00006730"/>
    </source>
</evidence>
<dbReference type="Gene3D" id="3.30.9.10">
    <property type="entry name" value="D-Amino Acid Oxidase, subunit A, domain 2"/>
    <property type="match status" value="1"/>
</dbReference>
<dbReference type="GO" id="GO:0071949">
    <property type="term" value="F:FAD binding"/>
    <property type="evidence" value="ECO:0007669"/>
    <property type="project" value="InterPro"/>
</dbReference>
<evidence type="ECO:0000256" key="11">
    <source>
        <dbReference type="ARBA" id="ARBA00047522"/>
    </source>
</evidence>
<evidence type="ECO:0000256" key="9">
    <source>
        <dbReference type="ARBA" id="ARBA00044541"/>
    </source>
</evidence>
<dbReference type="SUPFAM" id="SSF51971">
    <property type="entry name" value="Nucleotide-binding domain"/>
    <property type="match status" value="1"/>
</dbReference>
<keyword evidence="5 13" id="KW-0274">FAD</keyword>
<dbReference type="InParanoid" id="A0A6J2VGQ2"/>
<dbReference type="PIRSF" id="PIRSF000189">
    <property type="entry name" value="D-aa_oxidase"/>
    <property type="match status" value="1"/>
</dbReference>
<comment type="subcellular location">
    <subcellularLocation>
        <location evidence="2">Peroxisome matrix</location>
    </subcellularLocation>
</comment>
<dbReference type="GO" id="GO:0019478">
    <property type="term" value="P:D-amino acid catabolic process"/>
    <property type="evidence" value="ECO:0007669"/>
    <property type="project" value="UniProtKB-ARBA"/>
</dbReference>
<dbReference type="InterPro" id="IPR023209">
    <property type="entry name" value="DAO"/>
</dbReference>
<dbReference type="AlphaFoldDB" id="A0A6J2VGQ2"/>
<proteinExistence type="inferred from homology"/>
<dbReference type="GO" id="GO:0005782">
    <property type="term" value="C:peroxisomal matrix"/>
    <property type="evidence" value="ECO:0007669"/>
    <property type="project" value="UniProtKB-SubCell"/>
</dbReference>
<protein>
    <recommendedName>
        <fullName evidence="9">D-aspartate oxidase</fullName>
        <ecNumber evidence="8">1.4.3.1</ecNumber>
    </recommendedName>
</protein>
<evidence type="ECO:0000313" key="16">
    <source>
        <dbReference type="RefSeq" id="XP_030630481.1"/>
    </source>
</evidence>
<gene>
    <name evidence="16" type="primary">ddo</name>
</gene>
<comment type="catalytic activity">
    <reaction evidence="12">
        <text>D-glutamate + O2 + H2O = 2-oxoglutarate + H2O2 + NH4(+)</text>
        <dbReference type="Rhea" id="RHEA:10028"/>
        <dbReference type="ChEBI" id="CHEBI:15377"/>
        <dbReference type="ChEBI" id="CHEBI:15379"/>
        <dbReference type="ChEBI" id="CHEBI:16240"/>
        <dbReference type="ChEBI" id="CHEBI:16810"/>
        <dbReference type="ChEBI" id="CHEBI:28938"/>
        <dbReference type="ChEBI" id="CHEBI:29986"/>
    </reaction>
    <physiologicalReaction direction="left-to-right" evidence="12">
        <dbReference type="Rhea" id="RHEA:10029"/>
    </physiologicalReaction>
</comment>
<evidence type="ECO:0000259" key="14">
    <source>
        <dbReference type="Pfam" id="PF01266"/>
    </source>
</evidence>
<feature type="binding site" evidence="13">
    <location>
        <position position="278"/>
    </location>
    <ligand>
        <name>D-dopa</name>
        <dbReference type="ChEBI" id="CHEBI:149689"/>
    </ligand>
</feature>
<comment type="function">
    <text evidence="10">Selectively catalyzes the oxidative deamination of acidic amino acids. Suppresses the level of D-aspartate in the brain, an amino acid that can act as an agonist for glutamate receptors. Protects the organism from the toxicity of D-amino acids. May also function in the intestine.</text>
</comment>
<dbReference type="CTD" id="8528"/>
<dbReference type="PANTHER" id="PTHR11530">
    <property type="entry name" value="D-AMINO ACID OXIDASE"/>
    <property type="match status" value="1"/>
</dbReference>
<dbReference type="GO" id="GO:0008445">
    <property type="term" value="F:D-aspartate oxidase activity"/>
    <property type="evidence" value="ECO:0007669"/>
    <property type="project" value="UniProtKB-EC"/>
</dbReference>
<evidence type="ECO:0000256" key="8">
    <source>
        <dbReference type="ARBA" id="ARBA00044520"/>
    </source>
</evidence>
<feature type="binding site" evidence="13">
    <location>
        <begin position="43"/>
        <end position="44"/>
    </location>
    <ligand>
        <name>FAD</name>
        <dbReference type="ChEBI" id="CHEBI:57692"/>
    </ligand>
</feature>
<dbReference type="GeneID" id="115812128"/>
<keyword evidence="15" id="KW-1185">Reference proteome</keyword>
<dbReference type="EC" id="1.4.3.1" evidence="8"/>
<keyword evidence="7" id="KW-0576">Peroxisome</keyword>
<evidence type="ECO:0000256" key="5">
    <source>
        <dbReference type="ARBA" id="ARBA00022827"/>
    </source>
</evidence>
<dbReference type="FunCoup" id="A0A6J2VGQ2">
    <property type="interactions" value="705"/>
</dbReference>
<feature type="domain" description="FAD dependent oxidoreductase" evidence="14">
    <location>
        <begin position="5"/>
        <end position="318"/>
    </location>
</feature>
<dbReference type="InterPro" id="IPR006181">
    <property type="entry name" value="D-amino_acid_oxidase_CS"/>
</dbReference>
<accession>A0A6J2VGQ2</accession>
<feature type="binding site" evidence="13">
    <location>
        <position position="308"/>
    </location>
    <ligand>
        <name>D-dopa</name>
        <dbReference type="ChEBI" id="CHEBI:149689"/>
    </ligand>
</feature>
<dbReference type="SUPFAM" id="SSF54373">
    <property type="entry name" value="FAD-linked reductases, C-terminal domain"/>
    <property type="match status" value="1"/>
</dbReference>
<dbReference type="PROSITE" id="PS00677">
    <property type="entry name" value="DAO"/>
    <property type="match status" value="1"/>
</dbReference>
<comment type="similarity">
    <text evidence="3">Belongs to the DAMOX/DASOX family.</text>
</comment>
<dbReference type="Proteomes" id="UP000504632">
    <property type="component" value="Chromosome 1"/>
</dbReference>
<name>A0A6J2VGQ2_CHACN</name>
<dbReference type="RefSeq" id="XP_030630481.1">
    <property type="nucleotide sequence ID" value="XM_030774621.1"/>
</dbReference>
<dbReference type="Pfam" id="PF01266">
    <property type="entry name" value="DAO"/>
    <property type="match status" value="1"/>
</dbReference>
<feature type="binding site" evidence="13">
    <location>
        <position position="166"/>
    </location>
    <ligand>
        <name>FAD</name>
        <dbReference type="ChEBI" id="CHEBI:57692"/>
    </ligand>
</feature>